<reference evidence="4" key="1">
    <citation type="submission" date="2024-06" db="EMBL/GenBank/DDBJ databases">
        <title>Draft Genome Sequences of Epichloe bromicola Strains Isolated from Elymus ciliaris.</title>
        <authorList>
            <consortium name="Epichloe bromicola genome sequencing consortium"/>
            <person name="Miura A."/>
            <person name="Imano S."/>
            <person name="Ashida A."/>
            <person name="Sato I."/>
            <person name="Chiba S."/>
            <person name="Tanaka A."/>
            <person name="Camagna M."/>
            <person name="Takemoto D."/>
        </authorList>
    </citation>
    <scope>NUCLEOTIDE SEQUENCE [LARGE SCALE GENOMIC DNA]</scope>
    <source>
        <strain evidence="4">DP</strain>
    </source>
</reference>
<feature type="compositionally biased region" description="Polar residues" evidence="1">
    <location>
        <begin position="1168"/>
        <end position="1190"/>
    </location>
</feature>
<evidence type="ECO:0000313" key="3">
    <source>
        <dbReference type="EMBL" id="GAB0136587.1"/>
    </source>
</evidence>
<feature type="compositionally biased region" description="Polar residues" evidence="1">
    <location>
        <begin position="795"/>
        <end position="833"/>
    </location>
</feature>
<feature type="region of interest" description="Disordered" evidence="1">
    <location>
        <begin position="733"/>
        <end position="833"/>
    </location>
</feature>
<dbReference type="Gene3D" id="1.25.40.990">
    <property type="match status" value="1"/>
</dbReference>
<comment type="caution">
    <text evidence="3">The sequence shown here is derived from an EMBL/GenBank/DDBJ whole genome shotgun (WGS) entry which is preliminary data.</text>
</comment>
<evidence type="ECO:0000259" key="2">
    <source>
        <dbReference type="Pfam" id="PF03399"/>
    </source>
</evidence>
<dbReference type="InterPro" id="IPR005062">
    <property type="entry name" value="SAC3/GANP/THP3_conserved"/>
</dbReference>
<sequence length="1347" mass="147644">MFASFAQGTRGTAPVHNPFAAVPSKGETNPFGGDCTGGQEKHKRKLNNPFQTKDANSSDGGGKQKGKRGRSDGFAKRSQDNNGHGKPRRHDTDQKIGFLHVQTGEDEARATSPSSESSDAANEVTVVPYNSADPLARKVYERLRKDGISPPSWPSQPGNPNNKQIMAKFREQYETYRKNVRMSLTKAGLIDDPEKRKALSDAIEFKGICEDMCPEFEKITRITELDVVPAEKDARTTYADTSKMVKKLARSAAGQEAPLPMDVRSIPSLRRTLDYLLDDLLQNDGNLPVVHGFLWDRTRAIRRDFSFFSSLTPEETKTQAYVLENIARFHVTSLHLLSQEGKAPEDFVQQQELEQLGKALLSLRDVYDDCGEQGIKCENESEFRAYYLLFHARDPSILETLQRQWKPHHWRDSDDVRTAVSLVEALQDTHDFHGPLKDGPSLAASAAFQAYFRIVQDPQVSYTMACFAECHFPQLRRSILQIVKRALSRPKDTAKDVTATALNEFLQFDTVQQAIDFAELHSLEFESNPEDPSDLGSRILILDGRRSLPHRRLQHQYSHNMVERKRSSRPLPDVIHRTVFEDPNAAAPQTNGLGSEGSLSVQDNGFKLQLKPAGFASAGSSTFPNSSSVLSSFKGSALTKSDAPNFQQASNSTPFAAGSAQQAITANGAFASASTSSNSLSSNPFASTGSSTSAFAPKKDSEGKMGAGASGPVSQTTVNPFSVAPETSAKKTIFGDQKPVSSNASSTFPSTFSPTGDSQSTDTPSANGQFSGQKATPPSLSMPPPPIPQTKPPTNFASNSSQNAKPFSTFLPAQNKPTSSLGQTSLPSASQFGSAAVGGLNLARSNDAATAATSSSLKAPVFLGAQQGRSIFTDETSSPAISPLTTVKPTLPTIQPAFTDTAATSLHQSSNPSSGLSAQAAARPASLINAGTSTITTSTEPEPSPVPPRDLMGDFTRWFVKGDNGILEQFQVFIIDDIAGKTFETFRKETAEKRRVEEEARINEEVNRFRTYNLSLKYFYRWKQNAREKRLSTLRRSGRDQLRAFYISQHEAGRKAQKEAAKKAAKERAELTNVNRPEEFMDMLKRKKMSRRQAREALLSSGVLSGATNERDVVESVVQQEFRSRSNSVASSNQSGESLPGPSRKFGAKTKALREMYLGKPGRFRRSLPSTSSRESETPASTRPTSNASATWRLKAMGIEQLPDGTAVPESLAYDMRARPNYYSSLAFGSTLDGSSARRASVSGGNRILGSPIRKMGTPTVEDGLSNNKRKRPSEEEEAEEEKVAGNLTTERSKHKRVMSEAEKLTLELKAIRQELEEGREWFRCQSERLRSESRGLEAAHWFDDSI</sequence>
<feature type="region of interest" description="Disordered" evidence="1">
    <location>
        <begin position="1232"/>
        <end position="1299"/>
    </location>
</feature>
<feature type="compositionally biased region" description="Pro residues" evidence="1">
    <location>
        <begin position="780"/>
        <end position="791"/>
    </location>
</feature>
<dbReference type="InterPro" id="IPR045107">
    <property type="entry name" value="SAC3/GANP/THP3"/>
</dbReference>
<feature type="compositionally biased region" description="Low complexity" evidence="1">
    <location>
        <begin position="741"/>
        <end position="755"/>
    </location>
</feature>
<keyword evidence="4" id="KW-1185">Reference proteome</keyword>
<evidence type="ECO:0000256" key="1">
    <source>
        <dbReference type="SAM" id="MobiDB-lite"/>
    </source>
</evidence>
<proteinExistence type="predicted"/>
<feature type="compositionally biased region" description="Low complexity" evidence="1">
    <location>
        <begin position="673"/>
        <end position="696"/>
    </location>
</feature>
<protein>
    <recommendedName>
        <fullName evidence="2">SAC3/GANP/THP3 conserved domain-containing protein</fullName>
    </recommendedName>
</protein>
<feature type="region of interest" description="Disordered" evidence="1">
    <location>
        <begin position="1118"/>
        <end position="1190"/>
    </location>
</feature>
<evidence type="ECO:0000313" key="4">
    <source>
        <dbReference type="Proteomes" id="UP001562357"/>
    </source>
</evidence>
<dbReference type="Pfam" id="PF03399">
    <property type="entry name" value="SAC3_GANP"/>
    <property type="match status" value="1"/>
</dbReference>
<feature type="region of interest" description="Disordered" evidence="1">
    <location>
        <begin position="104"/>
        <end position="123"/>
    </location>
</feature>
<feature type="region of interest" description="Disordered" evidence="1">
    <location>
        <begin position="1"/>
        <end position="97"/>
    </location>
</feature>
<feature type="compositionally biased region" description="Polar residues" evidence="1">
    <location>
        <begin position="111"/>
        <end position="120"/>
    </location>
</feature>
<feature type="domain" description="SAC3/GANP/THP3 conserved" evidence="2">
    <location>
        <begin position="212"/>
        <end position="526"/>
    </location>
</feature>
<feature type="compositionally biased region" description="Polar residues" evidence="1">
    <location>
        <begin position="1"/>
        <end position="10"/>
    </location>
</feature>
<gene>
    <name evidence="3" type="primary">g4884</name>
    <name evidence="3" type="ORF">EsDP_00004884</name>
</gene>
<name>A0ABQ0CT13_9HYPO</name>
<feature type="compositionally biased region" description="Basic and acidic residues" evidence="1">
    <location>
        <begin position="69"/>
        <end position="79"/>
    </location>
</feature>
<organism evidence="3 4">
    <name type="scientific">Epichloe bromicola</name>
    <dbReference type="NCBI Taxonomy" id="79588"/>
    <lineage>
        <taxon>Eukaryota</taxon>
        <taxon>Fungi</taxon>
        <taxon>Dikarya</taxon>
        <taxon>Ascomycota</taxon>
        <taxon>Pezizomycotina</taxon>
        <taxon>Sordariomycetes</taxon>
        <taxon>Hypocreomycetidae</taxon>
        <taxon>Hypocreales</taxon>
        <taxon>Clavicipitaceae</taxon>
        <taxon>Epichloe</taxon>
    </lineage>
</organism>
<dbReference type="PANTHER" id="PTHR12436:SF3">
    <property type="entry name" value="GERMINAL-CENTER ASSOCIATED NUCLEAR PROTEIN"/>
    <property type="match status" value="1"/>
</dbReference>
<feature type="compositionally biased region" description="Low complexity" evidence="1">
    <location>
        <begin position="1234"/>
        <end position="1245"/>
    </location>
</feature>
<feature type="compositionally biased region" description="Polar residues" evidence="1">
    <location>
        <begin position="756"/>
        <end position="776"/>
    </location>
</feature>
<accession>A0ABQ0CT13</accession>
<dbReference type="Proteomes" id="UP001562357">
    <property type="component" value="Unassembled WGS sequence"/>
</dbReference>
<dbReference type="EMBL" id="BAAFGZ010000205">
    <property type="protein sequence ID" value="GAB0136587.1"/>
    <property type="molecule type" value="Genomic_DNA"/>
</dbReference>
<feature type="compositionally biased region" description="Low complexity" evidence="1">
    <location>
        <begin position="1125"/>
        <end position="1138"/>
    </location>
</feature>
<feature type="region of interest" description="Disordered" evidence="1">
    <location>
        <begin position="673"/>
        <end position="720"/>
    </location>
</feature>
<dbReference type="PANTHER" id="PTHR12436">
    <property type="entry name" value="80 KDA MCM3-ASSOCIATED PROTEIN"/>
    <property type="match status" value="1"/>
</dbReference>